<dbReference type="RefSeq" id="WP_377252794.1">
    <property type="nucleotide sequence ID" value="NZ_JBHLUH010000039.1"/>
</dbReference>
<feature type="domain" description="LamG-like jellyroll fold" evidence="4">
    <location>
        <begin position="751"/>
        <end position="889"/>
    </location>
</feature>
<keyword evidence="1 3" id="KW-0732">Signal</keyword>
<dbReference type="Pfam" id="PF13385">
    <property type="entry name" value="Laminin_G_3"/>
    <property type="match status" value="1"/>
</dbReference>
<dbReference type="InterPro" id="IPR006558">
    <property type="entry name" value="LamG-like"/>
</dbReference>
<gene>
    <name evidence="5" type="ORF">ACFFIA_18915</name>
</gene>
<protein>
    <submittedName>
        <fullName evidence="5">LamG domain-containing protein</fullName>
    </submittedName>
</protein>
<evidence type="ECO:0000256" key="3">
    <source>
        <dbReference type="SAM" id="SignalP"/>
    </source>
</evidence>
<evidence type="ECO:0000313" key="5">
    <source>
        <dbReference type="EMBL" id="MFC0529733.1"/>
    </source>
</evidence>
<dbReference type="InterPro" id="IPR013320">
    <property type="entry name" value="ConA-like_dom_sf"/>
</dbReference>
<dbReference type="SMART" id="SM00560">
    <property type="entry name" value="LamGL"/>
    <property type="match status" value="1"/>
</dbReference>
<dbReference type="InterPro" id="IPR013783">
    <property type="entry name" value="Ig-like_fold"/>
</dbReference>
<dbReference type="SUPFAM" id="SSF49899">
    <property type="entry name" value="Concanavalin A-like lectins/glucanases"/>
    <property type="match status" value="1"/>
</dbReference>
<comment type="caution">
    <text evidence="5">The sequence shown here is derived from an EMBL/GenBank/DDBJ whole genome shotgun (WGS) entry which is preliminary data.</text>
</comment>
<evidence type="ECO:0000313" key="6">
    <source>
        <dbReference type="Proteomes" id="UP001589867"/>
    </source>
</evidence>
<feature type="signal peptide" evidence="3">
    <location>
        <begin position="1"/>
        <end position="26"/>
    </location>
</feature>
<dbReference type="EMBL" id="JBHLUH010000039">
    <property type="protein sequence ID" value="MFC0529733.1"/>
    <property type="molecule type" value="Genomic_DNA"/>
</dbReference>
<evidence type="ECO:0000259" key="4">
    <source>
        <dbReference type="SMART" id="SM00560"/>
    </source>
</evidence>
<accession>A0ABV6M4X8</accession>
<proteinExistence type="predicted"/>
<feature type="chain" id="PRO_5046201511" evidence="3">
    <location>
        <begin position="27"/>
        <end position="900"/>
    </location>
</feature>
<name>A0ABV6M4X8_9ACTN</name>
<sequence>MSGKTLWHSLASVLLLTAVLAVPAHDAVPVATATGTALSPELAALTLARQSGRAVEVAELTTEQRRVVAQPDGMLRAELSVGPQRVKRGGAWRPVDATLVRHLDGTVGPAAAVVDMRFSGGGSEPLVRMTHGADWFGLHWPGPLPAPVLRGESAVYVDVLPGVDLVMRAEAEGYGQFLVVRTRAASRHPALGALRFALSGRGLVPSVEDGALAVRDGAGEVAFSGARPLMWDSTGATLDGSRTEQAAVLTERPATARSAEVSLSMSDGVLTVAPDRAMLDDPATVYPVVIDPPLSRNRAYWTMVWSNGQEFPNHATEHARVGYDGWSGQAKVSRAFYRFDTSPLVGKVIRSAIFAHKQIHSPNHNCNATSYGPGVQLGRTGAISASTVWPGPSWLSTLSTNTMVHGHSSSCPGWDRNEWTATAAVTAAAAEGATTLTLGLRSANESDRDGWRQYDNDASYPVLTVDYNTVPAVPANLRTTSPATACVRGSARPFIPNDAPIFWARLADADSAVQNVRAQFEYGLVGAATPLGTITTAYAGAGDFSAQAPALAEGTYTWRARASDSISWSGYSAACEFTVDATAPRATPVVSSAQFPENAWAETGVGVAGTVTIDANVDTDVASYEYAFNTTVFTSAGAPASLSGPVTLTLTPRTFGPQVLHARSVDRAGNRGPVRSYFFKIPAAAPVGGYRMDEGSGTTSADWSGRDRYLTLPASGVTWTQGKTGTAGDHGLRFDGTSSVTATVGMFRTDSSYTVMGWVKLDNASGNRALLSQDGAHSAGFTLGTRSGQWAATFLPTDATEAPTHTIVAAPGTAATGVWTHLALVHDRSLNQMRLYVNGAVAATASVTIGWHAPGQFRIGQMKYLDTFYSPLIGQVDEVRAYAGAMDDGQIYTAYLEPRP</sequence>
<evidence type="ECO:0000256" key="2">
    <source>
        <dbReference type="ARBA" id="ARBA00023157"/>
    </source>
</evidence>
<dbReference type="Proteomes" id="UP001589867">
    <property type="component" value="Unassembled WGS sequence"/>
</dbReference>
<organism evidence="5 6">
    <name type="scientific">Phytohabitans kaempferiae</name>
    <dbReference type="NCBI Taxonomy" id="1620943"/>
    <lineage>
        <taxon>Bacteria</taxon>
        <taxon>Bacillati</taxon>
        <taxon>Actinomycetota</taxon>
        <taxon>Actinomycetes</taxon>
        <taxon>Micromonosporales</taxon>
        <taxon>Micromonosporaceae</taxon>
    </lineage>
</organism>
<keyword evidence="6" id="KW-1185">Reference proteome</keyword>
<dbReference type="Gene3D" id="2.60.40.10">
    <property type="entry name" value="Immunoglobulins"/>
    <property type="match status" value="1"/>
</dbReference>
<reference evidence="5 6" key="1">
    <citation type="submission" date="2024-09" db="EMBL/GenBank/DDBJ databases">
        <authorList>
            <person name="Sun Q."/>
            <person name="Mori K."/>
        </authorList>
    </citation>
    <scope>NUCLEOTIDE SEQUENCE [LARGE SCALE GENOMIC DNA]</scope>
    <source>
        <strain evidence="5 6">TBRC 3947</strain>
    </source>
</reference>
<evidence type="ECO:0000256" key="1">
    <source>
        <dbReference type="ARBA" id="ARBA00022729"/>
    </source>
</evidence>
<keyword evidence="2" id="KW-1015">Disulfide bond</keyword>
<dbReference type="Gene3D" id="2.60.120.200">
    <property type="match status" value="1"/>
</dbReference>